<name>C9YBN7_CURXX</name>
<organism evidence="1">
    <name type="scientific">Curvibacter symbiont subsp. Hydra magnipapillata</name>
    <dbReference type="NCBI Taxonomy" id="667019"/>
    <lineage>
        <taxon>Bacteria</taxon>
        <taxon>Pseudomonadati</taxon>
        <taxon>Pseudomonadota</taxon>
        <taxon>Betaproteobacteria</taxon>
        <taxon>Burkholderiales</taxon>
        <taxon>Comamonadaceae</taxon>
        <taxon>Curvibacter</taxon>
    </lineage>
</organism>
<proteinExistence type="predicted"/>
<sequence>MVASYVFYLIVVHIKEVDDKATVAPYLKKHSRHVVGICESQVVAIGNAANLVLTLDAVTKAQVVQAFSAIAPISSAPLHFIPFSSQTNWMQYLDHHIGRTRSTLEKVLAQIIFLEAHHVKLLMDIDDCVHFLVIPQIVKTPIRNTNLSAFANEFFDYCQACRKLKTYIDANF</sequence>
<dbReference type="EMBL" id="FN543104">
    <property type="protein sequence ID" value="CBA30083.1"/>
    <property type="molecule type" value="Genomic_DNA"/>
</dbReference>
<accession>C9YBN7</accession>
<evidence type="ECO:0000313" key="1">
    <source>
        <dbReference type="EMBL" id="CBA30083.1"/>
    </source>
</evidence>
<reference evidence="1" key="1">
    <citation type="journal article" date="2010" name="Nature">
        <title>The dynamic genome of Hydra.</title>
        <authorList>
            <person name="Chapman J.A."/>
            <person name="Kirkness E.F."/>
            <person name="Simakov O."/>
            <person name="Hampson S.E."/>
            <person name="Mitros T."/>
            <person name="Weinmaier T."/>
            <person name="Rattei T."/>
            <person name="Balasubramanian P.G."/>
            <person name="Borman J."/>
            <person name="Busam D."/>
            <person name="Disbennett K."/>
            <person name="Pfannkoch C."/>
            <person name="Sumin N."/>
            <person name="Sutton G."/>
            <person name="Viswanathan L."/>
            <person name="Walenz B."/>
            <person name="Goodstein D.M."/>
            <person name="Hellsten U."/>
            <person name="Kawashima T."/>
            <person name="Prochnik S.E."/>
            <person name="Putnam N.H."/>
            <person name="Shu S."/>
            <person name="Blumberg B."/>
            <person name="Dana C.E."/>
            <person name="Gee L."/>
            <person name="Kibler D.F."/>
            <person name="Law L."/>
            <person name="Lindgens D."/>
            <person name="Martinez D.E."/>
            <person name="Peng J."/>
            <person name="Wigge P.A."/>
            <person name="Bertulat B."/>
            <person name="Guder C."/>
            <person name="Nakamura Y."/>
            <person name="Ozbek S."/>
            <person name="Watanabe H."/>
            <person name="Khalturin K."/>
            <person name="Hemmrich G."/>
            <person name="Franke A."/>
            <person name="Augustin R."/>
            <person name="Fraune S."/>
            <person name="Hayakawa E."/>
            <person name="Hayakawa S."/>
            <person name="Hirose M."/>
            <person name="Hwang J."/>
            <person name="Ikeo K."/>
            <person name="Nishimiya-Fujisawa C."/>
            <person name="Ogura A."/>
            <person name="Takahashi T."/>
            <person name="Steinmetz P.R."/>
            <person name="Zhang X."/>
            <person name="Aufschnaiter R."/>
            <person name="Eder M.K."/>
            <person name="Gorny A.K."/>
            <person name="Salvenmoser W."/>
            <person name="Heimberg A.M."/>
            <person name="Wheeler B.M."/>
            <person name="Peterson K.J."/>
            <person name="Boettger A."/>
            <person name="Tischler P."/>
            <person name="Wolf A."/>
            <person name="Gojobori T."/>
            <person name="Remington K.A."/>
            <person name="Strausberg R.L."/>
            <person name="Venter J."/>
            <person name="Technau U."/>
            <person name="Hobmayer B."/>
            <person name="Bosch T.C."/>
            <person name="Holstein T.W."/>
            <person name="Fujisawa T."/>
            <person name="Bode H.R."/>
            <person name="David C.N."/>
            <person name="Rokhsar D.S."/>
            <person name="Steele R.E."/>
        </authorList>
    </citation>
    <scope>NUCLEOTIDE SEQUENCE</scope>
</reference>
<protein>
    <submittedName>
        <fullName evidence="1">Uncharacterized protein</fullName>
    </submittedName>
</protein>
<gene>
    <name evidence="1" type="ORF">Csp_A15380</name>
</gene>
<dbReference type="AlphaFoldDB" id="C9YBN7"/>